<dbReference type="PROSITE" id="PS51257">
    <property type="entry name" value="PROKAR_LIPOPROTEIN"/>
    <property type="match status" value="1"/>
</dbReference>
<dbReference type="Gene3D" id="2.60.40.10">
    <property type="entry name" value="Immunoglobulins"/>
    <property type="match status" value="1"/>
</dbReference>
<dbReference type="InterPro" id="IPR021615">
    <property type="entry name" value="Omp28"/>
</dbReference>
<evidence type="ECO:0000313" key="3">
    <source>
        <dbReference type="Proteomes" id="UP001597467"/>
    </source>
</evidence>
<dbReference type="RefSeq" id="WP_379905349.1">
    <property type="nucleotide sequence ID" value="NZ_JBHULM010000011.1"/>
</dbReference>
<keyword evidence="1" id="KW-0732">Signal</keyword>
<protein>
    <submittedName>
        <fullName evidence="2">Omp28-related outer membrane protein</fullName>
    </submittedName>
</protein>
<evidence type="ECO:0000313" key="2">
    <source>
        <dbReference type="EMBL" id="MFD2543456.1"/>
    </source>
</evidence>
<evidence type="ECO:0000256" key="1">
    <source>
        <dbReference type="SAM" id="SignalP"/>
    </source>
</evidence>
<gene>
    <name evidence="2" type="ORF">ACFSSB_14080</name>
</gene>
<organism evidence="2 3">
    <name type="scientific">Lacinutrix gracilariae</name>
    <dbReference type="NCBI Taxonomy" id="1747198"/>
    <lineage>
        <taxon>Bacteria</taxon>
        <taxon>Pseudomonadati</taxon>
        <taxon>Bacteroidota</taxon>
        <taxon>Flavobacteriia</taxon>
        <taxon>Flavobacteriales</taxon>
        <taxon>Flavobacteriaceae</taxon>
        <taxon>Lacinutrix</taxon>
    </lineage>
</organism>
<feature type="chain" id="PRO_5045851710" evidence="1">
    <location>
        <begin position="26"/>
        <end position="362"/>
    </location>
</feature>
<accession>A0ABW5K6T9</accession>
<dbReference type="Pfam" id="PF11551">
    <property type="entry name" value="Omp28"/>
    <property type="match status" value="1"/>
</dbReference>
<dbReference type="InterPro" id="IPR013783">
    <property type="entry name" value="Ig-like_fold"/>
</dbReference>
<feature type="signal peptide" evidence="1">
    <location>
        <begin position="1"/>
        <end position="25"/>
    </location>
</feature>
<reference evidence="3" key="1">
    <citation type="journal article" date="2019" name="Int. J. Syst. Evol. Microbiol.">
        <title>The Global Catalogue of Microorganisms (GCM) 10K type strain sequencing project: providing services to taxonomists for standard genome sequencing and annotation.</title>
        <authorList>
            <consortium name="The Broad Institute Genomics Platform"/>
            <consortium name="The Broad Institute Genome Sequencing Center for Infectious Disease"/>
            <person name="Wu L."/>
            <person name="Ma J."/>
        </authorList>
    </citation>
    <scope>NUCLEOTIDE SEQUENCE [LARGE SCALE GENOMIC DNA]</scope>
    <source>
        <strain evidence="3">KCTC 42808</strain>
    </source>
</reference>
<keyword evidence="3" id="KW-1185">Reference proteome</keyword>
<name>A0ABW5K6T9_9FLAO</name>
<dbReference type="EMBL" id="JBHULM010000011">
    <property type="protein sequence ID" value="MFD2543456.1"/>
    <property type="molecule type" value="Genomic_DNA"/>
</dbReference>
<sequence>MKTKLFLRTFFLSLLAFTFSCSSSSDDSGSSGADDDGGVDVVTLTSISISANVASVYVGETVTFTVTGNDGSDLTALADIVVDGTALAGNTFSSAVAGTFNAVATYEALTSSTVITVDTPPIVFDKNVLIEDYTGAWCGYCPRVAYGIERVEASTEQAVVVAIHRGNASGSNVDPYNYPASVLEDLVGLEGYPTAMLNRTTTWNYPEPINSGQAVNLTGDDAALGLALSSAIHGSDMEIDVNVKFGEDFSSTDLKLVVYVLENGLIYDQTNYTTYYGGTSVISDFEHNHVLRASLTDLLGDAIPSAETTKESVYTASFNVAVPSNVSDASNIHVVAFVVDDSNAAVNSRSGDFGEDQAFEEN</sequence>
<dbReference type="Proteomes" id="UP001597467">
    <property type="component" value="Unassembled WGS sequence"/>
</dbReference>
<proteinExistence type="predicted"/>
<comment type="caution">
    <text evidence="2">The sequence shown here is derived from an EMBL/GenBank/DDBJ whole genome shotgun (WGS) entry which is preliminary data.</text>
</comment>